<reference evidence="3 4" key="1">
    <citation type="journal article" date="2015" name="BMC Genomics">
        <title>Gene expression during zombie ant biting behavior reflects the complexity underlying fungal parasitic behavioral manipulation.</title>
        <authorList>
            <person name="de Bekker C."/>
            <person name="Ohm R.A."/>
            <person name="Loreto R.G."/>
            <person name="Sebastian A."/>
            <person name="Albert I."/>
            <person name="Merrow M."/>
            <person name="Brachmann A."/>
            <person name="Hughes D.P."/>
        </authorList>
    </citation>
    <scope>NUCLEOTIDE SEQUENCE [LARGE SCALE GENOMIC DNA]</scope>
    <source>
        <strain evidence="3 4">SC16a</strain>
    </source>
</reference>
<dbReference type="InterPro" id="IPR039793">
    <property type="entry name" value="UROS/Hem4"/>
</dbReference>
<dbReference type="Pfam" id="PF02602">
    <property type="entry name" value="HEM4"/>
    <property type="match status" value="1"/>
</dbReference>
<dbReference type="FunFam" id="3.40.50.10090:FF:000011">
    <property type="entry name" value="Uroporphyrinogen-III synthase (UroS), putative"/>
    <property type="match status" value="1"/>
</dbReference>
<dbReference type="Gene3D" id="3.40.50.10090">
    <property type="match status" value="2"/>
</dbReference>
<name>A0A2A9PPX5_OPHUN</name>
<dbReference type="GO" id="GO:0005829">
    <property type="term" value="C:cytosol"/>
    <property type="evidence" value="ECO:0007669"/>
    <property type="project" value="TreeGrafter"/>
</dbReference>
<dbReference type="EMBL" id="LAZP02000010">
    <property type="protein sequence ID" value="PFH63041.1"/>
    <property type="molecule type" value="Genomic_DNA"/>
</dbReference>
<gene>
    <name evidence="3" type="ORF">XA68_10082</name>
</gene>
<dbReference type="AlphaFoldDB" id="A0A2A9PPX5"/>
<reference evidence="3 4" key="2">
    <citation type="journal article" date="2017" name="Sci. Rep.">
        <title>Ant-infecting Ophiocordyceps genomes reveal a high diversity of potential behavioral manipulation genes and a possible major role for enterotoxins.</title>
        <authorList>
            <person name="de Bekker C."/>
            <person name="Ohm R.A."/>
            <person name="Evans H.C."/>
            <person name="Brachmann A."/>
            <person name="Hughes D.P."/>
        </authorList>
    </citation>
    <scope>NUCLEOTIDE SEQUENCE [LARGE SCALE GENOMIC DNA]</scope>
    <source>
        <strain evidence="3 4">SC16a</strain>
    </source>
</reference>
<dbReference type="STRING" id="268505.A0A2A9PPX5"/>
<accession>A0A2A9PPX5</accession>
<dbReference type="GO" id="GO:0004852">
    <property type="term" value="F:uroporphyrinogen-III synthase activity"/>
    <property type="evidence" value="ECO:0007669"/>
    <property type="project" value="InterPro"/>
</dbReference>
<dbReference type="SUPFAM" id="SSF69618">
    <property type="entry name" value="HemD-like"/>
    <property type="match status" value="1"/>
</dbReference>
<protein>
    <recommendedName>
        <fullName evidence="2">Tetrapyrrole biosynthesis uroporphyrinogen III synthase domain-containing protein</fullName>
    </recommendedName>
</protein>
<evidence type="ECO:0000256" key="1">
    <source>
        <dbReference type="SAM" id="MobiDB-lite"/>
    </source>
</evidence>
<evidence type="ECO:0000259" key="2">
    <source>
        <dbReference type="Pfam" id="PF02602"/>
    </source>
</evidence>
<dbReference type="UniPathway" id="UPA00251">
    <property type="reaction ID" value="UER00320"/>
</dbReference>
<dbReference type="GO" id="GO:0006782">
    <property type="term" value="P:protoporphyrinogen IX biosynthetic process"/>
    <property type="evidence" value="ECO:0007669"/>
    <property type="project" value="UniProtKB-UniPathway"/>
</dbReference>
<feature type="domain" description="Tetrapyrrole biosynthesis uroporphyrinogen III synthase" evidence="2">
    <location>
        <begin position="28"/>
        <end position="294"/>
    </location>
</feature>
<keyword evidence="4" id="KW-1185">Reference proteome</keyword>
<dbReference type="InterPro" id="IPR003754">
    <property type="entry name" value="4pyrrol_synth_uPrphyn_synth"/>
</dbReference>
<dbReference type="PANTHER" id="PTHR12390">
    <property type="entry name" value="UROPORPHYRINOGEN III SYNTHASE"/>
    <property type="match status" value="1"/>
</dbReference>
<proteinExistence type="predicted"/>
<dbReference type="InterPro" id="IPR036108">
    <property type="entry name" value="4pyrrol_syn_uPrphyn_synt_sf"/>
</dbReference>
<sequence length="309" mass="33217">MAPPPESSATTAVPVLLLKTPSSPLDPYEEHLSGSEYAPQFVPVLCHRRSADAAARVEALLRRRQIGIDGGCAFGGLIFTSQRAVEAFAAVVEAGRAAEEVGPDWPYLRNVPVFAVGPATAQALEGVAPMRVMGGAECGNGEALARFILEQYHHRLDAAHRPPLLFLVGEQRRDVIPRMLMDAALPPAERIDVTEEVVYATTVVPSLAQDLDLALRRSADASVRWLVVFSPSGCDSLLRSLGWLDAASGETSSGRTRDGKTLIATIGPTTRAHLVDTFGFEPDVCAATPSPEGLRQGIEHHMRQLSRTR</sequence>
<dbReference type="Proteomes" id="UP000037136">
    <property type="component" value="Unassembled WGS sequence"/>
</dbReference>
<comment type="caution">
    <text evidence="3">The sequence shown here is derived from an EMBL/GenBank/DDBJ whole genome shotgun (WGS) entry which is preliminary data.</text>
</comment>
<dbReference type="GO" id="GO:0006780">
    <property type="term" value="P:uroporphyrinogen III biosynthetic process"/>
    <property type="evidence" value="ECO:0007669"/>
    <property type="project" value="InterPro"/>
</dbReference>
<dbReference type="CDD" id="cd06578">
    <property type="entry name" value="HemD"/>
    <property type="match status" value="1"/>
</dbReference>
<dbReference type="PANTHER" id="PTHR12390:SF0">
    <property type="entry name" value="UROPORPHYRINOGEN-III SYNTHASE"/>
    <property type="match status" value="1"/>
</dbReference>
<feature type="region of interest" description="Disordered" evidence="1">
    <location>
        <begin position="289"/>
        <end position="309"/>
    </location>
</feature>
<dbReference type="OrthoDB" id="5595751at2759"/>
<organism evidence="3 4">
    <name type="scientific">Ophiocordyceps unilateralis</name>
    <name type="common">Zombie-ant fungus</name>
    <name type="synonym">Torrubia unilateralis</name>
    <dbReference type="NCBI Taxonomy" id="268505"/>
    <lineage>
        <taxon>Eukaryota</taxon>
        <taxon>Fungi</taxon>
        <taxon>Dikarya</taxon>
        <taxon>Ascomycota</taxon>
        <taxon>Pezizomycotina</taxon>
        <taxon>Sordariomycetes</taxon>
        <taxon>Hypocreomycetidae</taxon>
        <taxon>Hypocreales</taxon>
        <taxon>Ophiocordycipitaceae</taxon>
        <taxon>Ophiocordyceps</taxon>
    </lineage>
</organism>
<evidence type="ECO:0000313" key="3">
    <source>
        <dbReference type="EMBL" id="PFH63041.1"/>
    </source>
</evidence>
<evidence type="ECO:0000313" key="4">
    <source>
        <dbReference type="Proteomes" id="UP000037136"/>
    </source>
</evidence>